<keyword evidence="2" id="KW-1185">Reference proteome</keyword>
<dbReference type="SUPFAM" id="SSF56672">
    <property type="entry name" value="DNA/RNA polymerases"/>
    <property type="match status" value="1"/>
</dbReference>
<dbReference type="GeneID" id="20654659"/>
<dbReference type="KEGG" id="psoj:PHYSODRAFT_475811"/>
<dbReference type="RefSeq" id="XP_009513896.1">
    <property type="nucleotide sequence ID" value="XM_009515601.1"/>
</dbReference>
<reference evidence="1 2" key="1">
    <citation type="journal article" date="2006" name="Science">
        <title>Phytophthora genome sequences uncover evolutionary origins and mechanisms of pathogenesis.</title>
        <authorList>
            <person name="Tyler B.M."/>
            <person name="Tripathy S."/>
            <person name="Zhang X."/>
            <person name="Dehal P."/>
            <person name="Jiang R.H."/>
            <person name="Aerts A."/>
            <person name="Arredondo F.D."/>
            <person name="Baxter L."/>
            <person name="Bensasson D."/>
            <person name="Beynon J.L."/>
            <person name="Chapman J."/>
            <person name="Damasceno C.M."/>
            <person name="Dorrance A.E."/>
            <person name="Dou D."/>
            <person name="Dickerman A.W."/>
            <person name="Dubchak I.L."/>
            <person name="Garbelotto M."/>
            <person name="Gijzen M."/>
            <person name="Gordon S.G."/>
            <person name="Govers F."/>
            <person name="Grunwald N.J."/>
            <person name="Huang W."/>
            <person name="Ivors K.L."/>
            <person name="Jones R.W."/>
            <person name="Kamoun S."/>
            <person name="Krampis K."/>
            <person name="Lamour K.H."/>
            <person name="Lee M.K."/>
            <person name="McDonald W.H."/>
            <person name="Medina M."/>
            <person name="Meijer H.J."/>
            <person name="Nordberg E.K."/>
            <person name="Maclean D.J."/>
            <person name="Ospina-Giraldo M.D."/>
            <person name="Morris P.F."/>
            <person name="Phuntumart V."/>
            <person name="Putnam N.H."/>
            <person name="Rash S."/>
            <person name="Rose J.K."/>
            <person name="Sakihama Y."/>
            <person name="Salamov A.A."/>
            <person name="Savidor A."/>
            <person name="Scheuring C.F."/>
            <person name="Smith B.M."/>
            <person name="Sobral B.W."/>
            <person name="Terry A."/>
            <person name="Torto-Alalibo T.A."/>
            <person name="Win J."/>
            <person name="Xu Z."/>
            <person name="Zhang H."/>
            <person name="Grigoriev I.V."/>
            <person name="Rokhsar D.S."/>
            <person name="Boore J.L."/>
        </authorList>
    </citation>
    <scope>NUCLEOTIDE SEQUENCE [LARGE SCALE GENOMIC DNA]</scope>
    <source>
        <strain evidence="1 2">P6497</strain>
    </source>
</reference>
<dbReference type="AlphaFoldDB" id="G4YJR4"/>
<sequence length="75" mass="8517">MQLIDIFRIIIGRDPPVDMPPMKVKLKPGAIPVKCKACRYSPVHRAFLKKHIDALMASGSCYRNPQSRWCSPPQL</sequence>
<dbReference type="Gene3D" id="3.10.10.10">
    <property type="entry name" value="HIV Type 1 Reverse Transcriptase, subunit A, domain 1"/>
    <property type="match status" value="1"/>
</dbReference>
<evidence type="ECO:0000313" key="1">
    <source>
        <dbReference type="EMBL" id="EGZ26621.1"/>
    </source>
</evidence>
<organism evidence="1 2">
    <name type="scientific">Phytophthora sojae (strain P6497)</name>
    <name type="common">Soybean stem and root rot agent</name>
    <name type="synonym">Phytophthora megasperma f. sp. glycines</name>
    <dbReference type="NCBI Taxonomy" id="1094619"/>
    <lineage>
        <taxon>Eukaryota</taxon>
        <taxon>Sar</taxon>
        <taxon>Stramenopiles</taxon>
        <taxon>Oomycota</taxon>
        <taxon>Peronosporomycetes</taxon>
        <taxon>Peronosporales</taxon>
        <taxon>Peronosporaceae</taxon>
        <taxon>Phytophthora</taxon>
    </lineage>
</organism>
<dbReference type="InterPro" id="IPR043502">
    <property type="entry name" value="DNA/RNA_pol_sf"/>
</dbReference>
<dbReference type="InParanoid" id="G4YJR4"/>
<evidence type="ECO:0000313" key="2">
    <source>
        <dbReference type="Proteomes" id="UP000002640"/>
    </source>
</evidence>
<protein>
    <submittedName>
        <fullName evidence="1">Uncharacterized protein</fullName>
    </submittedName>
</protein>
<gene>
    <name evidence="1" type="ORF">PHYSODRAFT_475811</name>
</gene>
<proteinExistence type="predicted"/>
<dbReference type="EMBL" id="JH159151">
    <property type="protein sequence ID" value="EGZ26621.1"/>
    <property type="molecule type" value="Genomic_DNA"/>
</dbReference>
<accession>G4YJR4</accession>
<dbReference type="Proteomes" id="UP000002640">
    <property type="component" value="Unassembled WGS sequence"/>
</dbReference>
<name>G4YJR4_PHYSP</name>